<evidence type="ECO:0000313" key="3">
    <source>
        <dbReference type="Proteomes" id="UP000596661"/>
    </source>
</evidence>
<dbReference type="PROSITE" id="PS50878">
    <property type="entry name" value="RT_POL"/>
    <property type="match status" value="1"/>
</dbReference>
<dbReference type="InterPro" id="IPR036397">
    <property type="entry name" value="RNaseH_sf"/>
</dbReference>
<keyword evidence="3" id="KW-1185">Reference proteome</keyword>
<dbReference type="AlphaFoldDB" id="A0A803QSN3"/>
<proteinExistence type="predicted"/>
<dbReference type="Proteomes" id="UP000596661">
    <property type="component" value="Unassembled WGS sequence"/>
</dbReference>
<dbReference type="PANTHER" id="PTHR33116:SF86">
    <property type="entry name" value="REVERSE TRANSCRIPTASE DOMAIN-CONTAINING PROTEIN"/>
    <property type="match status" value="1"/>
</dbReference>
<dbReference type="CDD" id="cd01650">
    <property type="entry name" value="RT_nLTR_like"/>
    <property type="match status" value="1"/>
</dbReference>
<accession>A0A803QSN3</accession>
<evidence type="ECO:0000259" key="1">
    <source>
        <dbReference type="PROSITE" id="PS50878"/>
    </source>
</evidence>
<dbReference type="InterPro" id="IPR044730">
    <property type="entry name" value="RNase_H-like_dom_plant"/>
</dbReference>
<dbReference type="Gene3D" id="3.30.420.10">
    <property type="entry name" value="Ribonuclease H-like superfamily/Ribonuclease H"/>
    <property type="match status" value="1"/>
</dbReference>
<feature type="domain" description="Reverse transcriptase" evidence="1">
    <location>
        <begin position="1"/>
        <end position="196"/>
    </location>
</feature>
<evidence type="ECO:0000313" key="2">
    <source>
        <dbReference type="EnsemblPlants" id="cds.evm.model.ctgX7.4"/>
    </source>
</evidence>
<dbReference type="InterPro" id="IPR000477">
    <property type="entry name" value="RT_dom"/>
</dbReference>
<protein>
    <recommendedName>
        <fullName evidence="1">Reverse transcriptase domain-containing protein</fullName>
    </recommendedName>
</protein>
<dbReference type="InterPro" id="IPR002156">
    <property type="entry name" value="RNaseH_domain"/>
</dbReference>
<dbReference type="PANTHER" id="PTHR33116">
    <property type="entry name" value="REVERSE TRANSCRIPTASE ZINC-BINDING DOMAIN-CONTAINING PROTEIN-RELATED-RELATED"/>
    <property type="match status" value="1"/>
</dbReference>
<dbReference type="GO" id="GO:0004523">
    <property type="term" value="F:RNA-DNA hybrid ribonuclease activity"/>
    <property type="evidence" value="ECO:0007669"/>
    <property type="project" value="InterPro"/>
</dbReference>
<sequence>MKKGRFGNGKKMALKLDMSKAYDRVGWRFLEAMMLCLGYDKRWVDKFMNCITTVSFSVLVNGEISGLIQPQRGLRQGDPLSPYMFLLCSEGFSCLIQEAERADKIHGIKFGREGLKLSHLFFADDSFVFLDANPTERRSMKAILQEYSSLSGQQINLQKSELCVGRKINQTDGTMLMHASRVKLVECHTKYLGLPATVGRRKKEVFESIRSKIRDKLQGWKASLFSQAGREVLLKAVIQAIPTYVMSCFRLPKELIKDIHAMMARFWWGSSESKNKIHWGRWEKLCKPKDKGGMGFKDLEKFNQSLLAKQGWKIINNPSSLLARVLKACYFTNSTFMEAKLGGFCSFMWRSILWGRKIVERGVRWRVQLGREVRINEDKWLPRPSTFTLRTPTKVNNGTTMDHLKDEKGEWNQDMITQTFHPDDVPIVLGMAPCYNNAIDDLVWDYTPNGMYTVSSGYKVATTNELNAGPSSEEHTKKWWTEIWKLEVPPKVRNFAWRLYNGWIPVNMVLRNRGMKIDPWCCGCGNEEETIEHGIWFCPAIKEIWQHFLLWKTINRWKGETKHMLMAIKQQTTKADFLMFILLSWLIWNRRNKKRLKLHSLPNNLWCRWAQLEMDVMMHNHSNSTQPLKPMTTPAGGWDPPHPGTLCINTDASVLCKEWKIGLGAVIRNHEGAVVAAEIKQQRGCYSVELAEVLAIRLGIQLANKVKAYPFILQTDCLQAAIYLNGDSHAKTDWSALLDDIRESPEFSMCKAVEHIVRKNNKAAHLLAKEALLTNCNNLWLGEYPFYASADLMADLPNLM</sequence>
<dbReference type="SUPFAM" id="SSF53098">
    <property type="entry name" value="Ribonuclease H-like"/>
    <property type="match status" value="1"/>
</dbReference>
<organism evidence="2 3">
    <name type="scientific">Cannabis sativa</name>
    <name type="common">Hemp</name>
    <name type="synonym">Marijuana</name>
    <dbReference type="NCBI Taxonomy" id="3483"/>
    <lineage>
        <taxon>Eukaryota</taxon>
        <taxon>Viridiplantae</taxon>
        <taxon>Streptophyta</taxon>
        <taxon>Embryophyta</taxon>
        <taxon>Tracheophyta</taxon>
        <taxon>Spermatophyta</taxon>
        <taxon>Magnoliopsida</taxon>
        <taxon>eudicotyledons</taxon>
        <taxon>Gunneridae</taxon>
        <taxon>Pentapetalae</taxon>
        <taxon>rosids</taxon>
        <taxon>fabids</taxon>
        <taxon>Rosales</taxon>
        <taxon>Cannabaceae</taxon>
        <taxon>Cannabis</taxon>
    </lineage>
</organism>
<name>A0A803QSN3_CANSA</name>
<dbReference type="GO" id="GO:0003676">
    <property type="term" value="F:nucleic acid binding"/>
    <property type="evidence" value="ECO:0007669"/>
    <property type="project" value="InterPro"/>
</dbReference>
<dbReference type="InterPro" id="IPR026960">
    <property type="entry name" value="RVT-Znf"/>
</dbReference>
<dbReference type="CDD" id="cd06222">
    <property type="entry name" value="RNase_H_like"/>
    <property type="match status" value="1"/>
</dbReference>
<dbReference type="Pfam" id="PF13456">
    <property type="entry name" value="RVT_3"/>
    <property type="match status" value="1"/>
</dbReference>
<dbReference type="EnsemblPlants" id="evm.model.ctgX7.4">
    <property type="protein sequence ID" value="cds.evm.model.ctgX7.4"/>
    <property type="gene ID" value="evm.TU.ctgX7.4"/>
</dbReference>
<dbReference type="Gramene" id="evm.model.ctgX7.4">
    <property type="protein sequence ID" value="cds.evm.model.ctgX7.4"/>
    <property type="gene ID" value="evm.TU.ctgX7.4"/>
</dbReference>
<dbReference type="InterPro" id="IPR012337">
    <property type="entry name" value="RNaseH-like_sf"/>
</dbReference>
<dbReference type="Pfam" id="PF13966">
    <property type="entry name" value="zf-RVT"/>
    <property type="match status" value="1"/>
</dbReference>
<reference evidence="2" key="1">
    <citation type="submission" date="2021-03" db="UniProtKB">
        <authorList>
            <consortium name="EnsemblPlants"/>
        </authorList>
    </citation>
    <scope>IDENTIFICATION</scope>
</reference>
<dbReference type="Pfam" id="PF00078">
    <property type="entry name" value="RVT_1"/>
    <property type="match status" value="1"/>
</dbReference>